<comment type="similarity">
    <text evidence="1">Belongs to the UDP-glycosyltransferase family.</text>
</comment>
<dbReference type="GO" id="GO:0080043">
    <property type="term" value="F:quercetin 3-O-glucosyltransferase activity"/>
    <property type="evidence" value="ECO:0007669"/>
    <property type="project" value="TreeGrafter"/>
</dbReference>
<comment type="caution">
    <text evidence="2">The sequence shown here is derived from an EMBL/GenBank/DDBJ whole genome shotgun (WGS) entry which is preliminary data.</text>
</comment>
<evidence type="ECO:0000256" key="1">
    <source>
        <dbReference type="ARBA" id="ARBA00009995"/>
    </source>
</evidence>
<gene>
    <name evidence="2" type="ORF">Sangu_2679800</name>
</gene>
<name>A0AAW2J0E7_9LAMI</name>
<protein>
    <submittedName>
        <fullName evidence="2">UDP-glycosyltransferase 74E2</fullName>
    </submittedName>
</protein>
<dbReference type="Gene3D" id="3.40.50.2000">
    <property type="entry name" value="Glycogen Phosphorylase B"/>
    <property type="match status" value="2"/>
</dbReference>
<accession>A0AAW2J0E7</accession>
<dbReference type="AlphaFoldDB" id="A0AAW2J0E7"/>
<dbReference type="PANTHER" id="PTHR11926:SF1560">
    <property type="entry name" value="UDP-GLYCOSYLTRANSFERASE 74E1-RELATED"/>
    <property type="match status" value="1"/>
</dbReference>
<proteinExistence type="inferred from homology"/>
<organism evidence="2">
    <name type="scientific">Sesamum angustifolium</name>
    <dbReference type="NCBI Taxonomy" id="2727405"/>
    <lineage>
        <taxon>Eukaryota</taxon>
        <taxon>Viridiplantae</taxon>
        <taxon>Streptophyta</taxon>
        <taxon>Embryophyta</taxon>
        <taxon>Tracheophyta</taxon>
        <taxon>Spermatophyta</taxon>
        <taxon>Magnoliopsida</taxon>
        <taxon>eudicotyledons</taxon>
        <taxon>Gunneridae</taxon>
        <taxon>Pentapetalae</taxon>
        <taxon>asterids</taxon>
        <taxon>lamiids</taxon>
        <taxon>Lamiales</taxon>
        <taxon>Pedaliaceae</taxon>
        <taxon>Sesamum</taxon>
    </lineage>
</organism>
<dbReference type="PANTHER" id="PTHR11926">
    <property type="entry name" value="GLUCOSYL/GLUCURONOSYL TRANSFERASES"/>
    <property type="match status" value="1"/>
</dbReference>
<evidence type="ECO:0000313" key="2">
    <source>
        <dbReference type="EMBL" id="KAL0287779.1"/>
    </source>
</evidence>
<dbReference type="GO" id="GO:0080044">
    <property type="term" value="F:quercetin 7-O-glucosyltransferase activity"/>
    <property type="evidence" value="ECO:0007669"/>
    <property type="project" value="TreeGrafter"/>
</dbReference>
<dbReference type="EMBL" id="JACGWK010001470">
    <property type="protein sequence ID" value="KAL0287779.1"/>
    <property type="molecule type" value="Genomic_DNA"/>
</dbReference>
<dbReference type="SUPFAM" id="SSF53756">
    <property type="entry name" value="UDP-Glycosyltransferase/glycogen phosphorylase"/>
    <property type="match status" value="1"/>
</dbReference>
<reference evidence="2" key="2">
    <citation type="journal article" date="2024" name="Plant">
        <title>Genomic evolution and insights into agronomic trait innovations of Sesamum species.</title>
        <authorList>
            <person name="Miao H."/>
            <person name="Wang L."/>
            <person name="Qu L."/>
            <person name="Liu H."/>
            <person name="Sun Y."/>
            <person name="Le M."/>
            <person name="Wang Q."/>
            <person name="Wei S."/>
            <person name="Zheng Y."/>
            <person name="Lin W."/>
            <person name="Duan Y."/>
            <person name="Cao H."/>
            <person name="Xiong S."/>
            <person name="Wang X."/>
            <person name="Wei L."/>
            <person name="Li C."/>
            <person name="Ma Q."/>
            <person name="Ju M."/>
            <person name="Zhao R."/>
            <person name="Li G."/>
            <person name="Mu C."/>
            <person name="Tian Q."/>
            <person name="Mei H."/>
            <person name="Zhang T."/>
            <person name="Gao T."/>
            <person name="Zhang H."/>
        </authorList>
    </citation>
    <scope>NUCLEOTIDE SEQUENCE</scope>
    <source>
        <strain evidence="2">G01</strain>
    </source>
</reference>
<sequence length="89" mass="10192">MAKFFRVKAIGPTLPSMYLDKRLSDDREYGLSIYNPDTEACMEWLNQRQPESVVYVSFGSIAELGDEQMEEVAWGLRLSNKHFVGSEVI</sequence>
<reference evidence="2" key="1">
    <citation type="submission" date="2020-06" db="EMBL/GenBank/DDBJ databases">
        <authorList>
            <person name="Li T."/>
            <person name="Hu X."/>
            <person name="Zhang T."/>
            <person name="Song X."/>
            <person name="Zhang H."/>
            <person name="Dai N."/>
            <person name="Sheng W."/>
            <person name="Hou X."/>
            <person name="Wei L."/>
        </authorList>
    </citation>
    <scope>NUCLEOTIDE SEQUENCE</scope>
    <source>
        <strain evidence="2">G01</strain>
        <tissue evidence="2">Leaf</tissue>
    </source>
</reference>